<protein>
    <submittedName>
        <fullName evidence="1">Uncharacterized protein</fullName>
    </submittedName>
</protein>
<keyword evidence="2" id="KW-1185">Reference proteome</keyword>
<dbReference type="Proteomes" id="UP001638806">
    <property type="component" value="Unassembled WGS sequence"/>
</dbReference>
<evidence type="ECO:0000313" key="1">
    <source>
        <dbReference type="EMBL" id="KAL3955433.1"/>
    </source>
</evidence>
<gene>
    <name evidence="1" type="ORF">ACCO45_010996</name>
</gene>
<comment type="caution">
    <text evidence="1">The sequence shown here is derived from an EMBL/GenBank/DDBJ whole genome shotgun (WGS) entry which is preliminary data.</text>
</comment>
<reference evidence="1" key="1">
    <citation type="submission" date="2024-12" db="EMBL/GenBank/DDBJ databases">
        <title>Comparative genomics and development of molecular markers within Purpureocillium lilacinum and among Purpureocillium species.</title>
        <authorList>
            <person name="Yeh Z.-Y."/>
            <person name="Ni N.-T."/>
            <person name="Lo P.-H."/>
            <person name="Mushyakhwo K."/>
            <person name="Lin C.-F."/>
            <person name="Nai Y.-S."/>
        </authorList>
    </citation>
    <scope>NUCLEOTIDE SEQUENCE</scope>
    <source>
        <strain evidence="1">NCHU-NPUST-175</strain>
    </source>
</reference>
<evidence type="ECO:0000313" key="2">
    <source>
        <dbReference type="Proteomes" id="UP001638806"/>
    </source>
</evidence>
<name>A0ACC4DJF3_PURLI</name>
<accession>A0ACC4DJF3</accession>
<dbReference type="EMBL" id="JBGNUJ010000010">
    <property type="protein sequence ID" value="KAL3955433.1"/>
    <property type="molecule type" value="Genomic_DNA"/>
</dbReference>
<sequence>MKPLRAFPFPLNVGTDICQISRIYTILRGPRRARFVNRILAPEELAQRDPRLAFLAGVGTTKSSSQTSAREAAKHDAEVALRETPLWKSAAFLAGRFAAKEAAIKAHSHRRLTFHDVIIERRAGGGEGRLGSGPPVARIRAPHKKSGDEAGAGEEEGEREDMSAMISISHDGDYATAVCLAHDPSVVEGGKGGLTGGDRAWERRRRRRRYPKVICTFIIFYLWITLYMVILYLLDGEDSKSPLVVEEW</sequence>
<proteinExistence type="predicted"/>
<organism evidence="1 2">
    <name type="scientific">Purpureocillium lilacinum</name>
    <name type="common">Paecilomyces lilacinus</name>
    <dbReference type="NCBI Taxonomy" id="33203"/>
    <lineage>
        <taxon>Eukaryota</taxon>
        <taxon>Fungi</taxon>
        <taxon>Dikarya</taxon>
        <taxon>Ascomycota</taxon>
        <taxon>Pezizomycotina</taxon>
        <taxon>Sordariomycetes</taxon>
        <taxon>Hypocreomycetidae</taxon>
        <taxon>Hypocreales</taxon>
        <taxon>Ophiocordycipitaceae</taxon>
        <taxon>Purpureocillium</taxon>
    </lineage>
</organism>